<comment type="caution">
    <text evidence="2">The sequence shown here is derived from an EMBL/GenBank/DDBJ whole genome shotgun (WGS) entry which is preliminary data.</text>
</comment>
<dbReference type="EMBL" id="JBBWSC010000001">
    <property type="protein sequence ID" value="MEL0537115.1"/>
    <property type="molecule type" value="Genomic_DNA"/>
</dbReference>
<dbReference type="RefSeq" id="WP_341610858.1">
    <property type="nucleotide sequence ID" value="NZ_JBBWSC010000001.1"/>
</dbReference>
<organism evidence="2 3">
    <name type="scientific">Staphylococcus debuckii</name>
    <dbReference type="NCBI Taxonomy" id="2044912"/>
    <lineage>
        <taxon>Bacteria</taxon>
        <taxon>Bacillati</taxon>
        <taxon>Bacillota</taxon>
        <taxon>Bacilli</taxon>
        <taxon>Bacillales</taxon>
        <taxon>Staphylococcaceae</taxon>
        <taxon>Staphylococcus</taxon>
    </lineage>
</organism>
<reference evidence="2 3" key="1">
    <citation type="submission" date="2024-04" db="EMBL/GenBank/DDBJ databases">
        <title>Staphylococcus debuckii a clinical isolate.</title>
        <authorList>
            <person name="Magnan C."/>
            <person name="Plumet L."/>
            <person name="Morsli M."/>
            <person name="Molle V."/>
            <person name="Lavigne J.-P."/>
        </authorList>
    </citation>
    <scope>NUCLEOTIDE SEQUENCE [LARGE SCALE GENOMIC DNA]</scope>
    <source>
        <strain evidence="2 3">NSD001</strain>
    </source>
</reference>
<protein>
    <submittedName>
        <fullName evidence="2">Complement inhibitor SCIN family protein</fullName>
    </submittedName>
</protein>
<keyword evidence="3" id="KW-1185">Reference proteome</keyword>
<accession>A0ABU9EUF3</accession>
<dbReference type="Pfam" id="PF11546">
    <property type="entry name" value="CompInhib_SCIN"/>
    <property type="match status" value="1"/>
</dbReference>
<dbReference type="Proteomes" id="UP001380601">
    <property type="component" value="Unassembled WGS sequence"/>
</dbReference>
<name>A0ABU9EUF3_9STAP</name>
<feature type="signal peptide" evidence="1">
    <location>
        <begin position="1"/>
        <end position="30"/>
    </location>
</feature>
<dbReference type="InterPro" id="IPR021612">
    <property type="entry name" value="SCIN"/>
</dbReference>
<gene>
    <name evidence="2" type="ORF">AADA34_00060</name>
</gene>
<keyword evidence="1" id="KW-0732">Signal</keyword>
<feature type="chain" id="PRO_5046867473" evidence="1">
    <location>
        <begin position="31"/>
        <end position="191"/>
    </location>
</feature>
<evidence type="ECO:0000313" key="2">
    <source>
        <dbReference type="EMBL" id="MEL0537115.1"/>
    </source>
</evidence>
<sequence>MNFKQFLLSGLAVALLGSAGANIFSKQAEAASYGAYEFRDYNVTAKENLKNLLNASSYYKAIAKESGATLYQNKLNQAIFFAKKQQNASNDSQVITAINRLSVVYNEVFQIHLQTEKGSSDVQSKKTELQNLIIKANSLLTESHLSMNQDEAQLKKTVEQAQPGYELVNAISAVQQGINNVEQYKAFVNYR</sequence>
<evidence type="ECO:0000313" key="3">
    <source>
        <dbReference type="Proteomes" id="UP001380601"/>
    </source>
</evidence>
<evidence type="ECO:0000256" key="1">
    <source>
        <dbReference type="SAM" id="SignalP"/>
    </source>
</evidence>
<proteinExistence type="predicted"/>